<evidence type="ECO:0000313" key="3">
    <source>
        <dbReference type="EMBL" id="MBR0576836.1"/>
    </source>
</evidence>
<dbReference type="RefSeq" id="WP_211802255.1">
    <property type="nucleotide sequence ID" value="NZ_JAGSCS010000015.1"/>
</dbReference>
<dbReference type="EMBL" id="JAGSCS010000015">
    <property type="protein sequence ID" value="MBR0576836.1"/>
    <property type="molecule type" value="Genomic_DNA"/>
</dbReference>
<feature type="transmembrane region" description="Helical" evidence="1">
    <location>
        <begin position="5"/>
        <end position="23"/>
    </location>
</feature>
<keyword evidence="4" id="KW-1185">Reference proteome</keyword>
<dbReference type="Proteomes" id="UP000675379">
    <property type="component" value="Unassembled WGS sequence"/>
</dbReference>
<keyword evidence="1" id="KW-1133">Transmembrane helix</keyword>
<sequence>MKRNIVTAIILSIITCGIYNLYWIYALNNDASRLAREEEDGGMVLILSLITCGIYFLIWNYKMGDKIYQAGGKNDQVVYLILAIFGLSIVSMALMQTEVNNLLDQRGPAY</sequence>
<accession>A0A941HQW7</accession>
<gene>
    <name evidence="3" type="ORF">KCG48_10895</name>
</gene>
<organism evidence="3 4">
    <name type="scientific">Proteiniclasticum sediminis</name>
    <dbReference type="NCBI Taxonomy" id="2804028"/>
    <lineage>
        <taxon>Bacteria</taxon>
        <taxon>Bacillati</taxon>
        <taxon>Bacillota</taxon>
        <taxon>Clostridia</taxon>
        <taxon>Eubacteriales</taxon>
        <taxon>Clostridiaceae</taxon>
        <taxon>Proteiniclasticum</taxon>
    </lineage>
</organism>
<proteinExistence type="predicted"/>
<evidence type="ECO:0000259" key="2">
    <source>
        <dbReference type="Pfam" id="PF14018"/>
    </source>
</evidence>
<keyword evidence="1" id="KW-0472">Membrane</keyword>
<dbReference type="Pfam" id="PF14018">
    <property type="entry name" value="DUF4234"/>
    <property type="match status" value="1"/>
</dbReference>
<dbReference type="AlphaFoldDB" id="A0A941HQW7"/>
<feature type="transmembrane region" description="Helical" evidence="1">
    <location>
        <begin position="77"/>
        <end position="95"/>
    </location>
</feature>
<name>A0A941HQW7_9CLOT</name>
<dbReference type="InterPro" id="IPR025328">
    <property type="entry name" value="DUF4234"/>
</dbReference>
<feature type="domain" description="DUF4234" evidence="2">
    <location>
        <begin position="3"/>
        <end position="68"/>
    </location>
</feature>
<keyword evidence="1" id="KW-0812">Transmembrane</keyword>
<reference evidence="3" key="1">
    <citation type="submission" date="2021-04" db="EMBL/GenBank/DDBJ databases">
        <title>Proteiniclasticum sedimins sp. nov., an obligate anaerobic bacterium isolated from anaerobic sludge.</title>
        <authorList>
            <person name="Liu J."/>
        </authorList>
    </citation>
    <scope>NUCLEOTIDE SEQUENCE</scope>
    <source>
        <strain evidence="3">BAD-10</strain>
    </source>
</reference>
<evidence type="ECO:0000256" key="1">
    <source>
        <dbReference type="SAM" id="Phobius"/>
    </source>
</evidence>
<comment type="caution">
    <text evidence="3">The sequence shown here is derived from an EMBL/GenBank/DDBJ whole genome shotgun (WGS) entry which is preliminary data.</text>
</comment>
<protein>
    <submittedName>
        <fullName evidence="3">DUF4234 domain-containing protein</fullName>
    </submittedName>
</protein>
<feature type="transmembrane region" description="Helical" evidence="1">
    <location>
        <begin position="43"/>
        <end position="61"/>
    </location>
</feature>
<evidence type="ECO:0000313" key="4">
    <source>
        <dbReference type="Proteomes" id="UP000675379"/>
    </source>
</evidence>